<evidence type="ECO:0000313" key="2">
    <source>
        <dbReference type="EMBL" id="AGC77682.1"/>
    </source>
</evidence>
<name>L7WBS7_NONDD</name>
<dbReference type="HOGENOM" id="CLU_3009785_0_0_10"/>
<dbReference type="KEGG" id="ndo:DDD_2555"/>
<evidence type="ECO:0000313" key="3">
    <source>
        <dbReference type="Proteomes" id="UP000011173"/>
    </source>
</evidence>
<keyword evidence="1" id="KW-0812">Transmembrane</keyword>
<organism evidence="2 3">
    <name type="scientific">Nonlabens dokdonensis (strain DSM 17205 / KCTC 12402 / DSW-6)</name>
    <name type="common">Donghaeana dokdonensis</name>
    <dbReference type="NCBI Taxonomy" id="592029"/>
    <lineage>
        <taxon>Bacteria</taxon>
        <taxon>Pseudomonadati</taxon>
        <taxon>Bacteroidota</taxon>
        <taxon>Flavobacteriia</taxon>
        <taxon>Flavobacteriales</taxon>
        <taxon>Flavobacteriaceae</taxon>
        <taxon>Nonlabens</taxon>
    </lineage>
</organism>
<dbReference type="EMBL" id="CP001397">
    <property type="protein sequence ID" value="AGC77682.1"/>
    <property type="molecule type" value="Genomic_DNA"/>
</dbReference>
<accession>L7WBS7</accession>
<reference evidence="2 3" key="1">
    <citation type="journal article" date="2013" name="Genome Biol. Evol.">
        <title>Genomic makeup of the marine flavobacterium Nonlabens (Donghaeana) dokdonensis DSW-6 and identification of a novel class of rhodopsins.</title>
        <authorList>
            <person name="Kwon S.K."/>
            <person name="Kim B.K."/>
            <person name="Song J.Y."/>
            <person name="Kwak M.J."/>
            <person name="Lee C.H."/>
            <person name="Yoon J.H."/>
            <person name="Oh T.K."/>
            <person name="Kim J.F."/>
        </authorList>
    </citation>
    <scope>NUCLEOTIDE SEQUENCE [LARGE SCALE GENOMIC DNA]</scope>
    <source>
        <strain evidence="3">DSM 17205 / KCTC 12402 / DSW-6</strain>
    </source>
</reference>
<sequence>MQVLFIVFIFSLIGLILYTIQMIKKVQKMRSSGSTSFKDKCYYKYYLKYFINNMPN</sequence>
<proteinExistence type="predicted"/>
<feature type="transmembrane region" description="Helical" evidence="1">
    <location>
        <begin position="6"/>
        <end position="23"/>
    </location>
</feature>
<keyword evidence="1" id="KW-0472">Membrane</keyword>
<dbReference type="Proteomes" id="UP000011173">
    <property type="component" value="Chromosome"/>
</dbReference>
<keyword evidence="1" id="KW-1133">Transmembrane helix</keyword>
<gene>
    <name evidence="2" type="ordered locus">DDD_2555</name>
</gene>
<evidence type="ECO:0000256" key="1">
    <source>
        <dbReference type="SAM" id="Phobius"/>
    </source>
</evidence>
<protein>
    <submittedName>
        <fullName evidence="2">Uncharacterized protein</fullName>
    </submittedName>
</protein>
<dbReference type="AlphaFoldDB" id="L7WBS7"/>